<feature type="compositionally biased region" description="Basic and acidic residues" evidence="4">
    <location>
        <begin position="455"/>
        <end position="464"/>
    </location>
</feature>
<dbReference type="Pfam" id="PF02854">
    <property type="entry name" value="MIF4G"/>
    <property type="match status" value="1"/>
</dbReference>
<name>A0A2U1PHK6_ARTAN</name>
<comment type="similarity">
    <text evidence="1">Belongs to the eukaryotic initiation factor 4G family.</text>
</comment>
<evidence type="ECO:0000256" key="1">
    <source>
        <dbReference type="ARBA" id="ARBA00005775"/>
    </source>
</evidence>
<feature type="region of interest" description="Disordered" evidence="4">
    <location>
        <begin position="779"/>
        <end position="874"/>
    </location>
</feature>
<comment type="caution">
    <text evidence="7">The sequence shown here is derived from an EMBL/GenBank/DDBJ whole genome shotgun (WGS) entry which is preliminary data.</text>
</comment>
<dbReference type="Proteomes" id="UP000245207">
    <property type="component" value="Unassembled WGS sequence"/>
</dbReference>
<feature type="compositionally biased region" description="Low complexity" evidence="4">
    <location>
        <begin position="102"/>
        <end position="113"/>
    </location>
</feature>
<dbReference type="PANTHER" id="PTHR23253:SF9">
    <property type="entry name" value="EUKARYOTIC TRANSLATION INITIATION FACTOR 4 GAMMA 2"/>
    <property type="match status" value="1"/>
</dbReference>
<feature type="region of interest" description="Disordered" evidence="4">
    <location>
        <begin position="924"/>
        <end position="999"/>
    </location>
</feature>
<dbReference type="InterPro" id="IPR003890">
    <property type="entry name" value="MIF4G-like_typ-3"/>
</dbReference>
<dbReference type="EMBL" id="PKPP01001148">
    <property type="protein sequence ID" value="PWA85202.1"/>
    <property type="molecule type" value="Genomic_DNA"/>
</dbReference>
<feature type="region of interest" description="Disordered" evidence="4">
    <location>
        <begin position="169"/>
        <end position="228"/>
    </location>
</feature>
<feature type="domain" description="MIF4G" evidence="6">
    <location>
        <begin position="1177"/>
        <end position="1400"/>
    </location>
</feature>
<feature type="region of interest" description="Disordered" evidence="4">
    <location>
        <begin position="1573"/>
        <end position="1604"/>
    </location>
</feature>
<feature type="compositionally biased region" description="Polar residues" evidence="4">
    <location>
        <begin position="797"/>
        <end position="809"/>
    </location>
</feature>
<feature type="compositionally biased region" description="Polar residues" evidence="4">
    <location>
        <begin position="1593"/>
        <end position="1602"/>
    </location>
</feature>
<feature type="region of interest" description="Disordered" evidence="4">
    <location>
        <begin position="436"/>
        <end position="546"/>
    </location>
</feature>
<feature type="chain" id="PRO_5015674371" evidence="5">
    <location>
        <begin position="22"/>
        <end position="1635"/>
    </location>
</feature>
<feature type="compositionally biased region" description="Basic and acidic residues" evidence="4">
    <location>
        <begin position="510"/>
        <end position="534"/>
    </location>
</feature>
<feature type="region of interest" description="Disordered" evidence="4">
    <location>
        <begin position="134"/>
        <end position="157"/>
    </location>
</feature>
<evidence type="ECO:0000256" key="4">
    <source>
        <dbReference type="SAM" id="MobiDB-lite"/>
    </source>
</evidence>
<reference evidence="7 8" key="1">
    <citation type="journal article" date="2018" name="Mol. Plant">
        <title>The genome of Artemisia annua provides insight into the evolution of Asteraceae family and artemisinin biosynthesis.</title>
        <authorList>
            <person name="Shen Q."/>
            <person name="Zhang L."/>
            <person name="Liao Z."/>
            <person name="Wang S."/>
            <person name="Yan T."/>
            <person name="Shi P."/>
            <person name="Liu M."/>
            <person name="Fu X."/>
            <person name="Pan Q."/>
            <person name="Wang Y."/>
            <person name="Lv Z."/>
            <person name="Lu X."/>
            <person name="Zhang F."/>
            <person name="Jiang W."/>
            <person name="Ma Y."/>
            <person name="Chen M."/>
            <person name="Hao X."/>
            <person name="Li L."/>
            <person name="Tang Y."/>
            <person name="Lv G."/>
            <person name="Zhou Y."/>
            <person name="Sun X."/>
            <person name="Brodelius P.E."/>
            <person name="Rose J.K.C."/>
            <person name="Tang K."/>
        </authorList>
    </citation>
    <scope>NUCLEOTIDE SEQUENCE [LARGE SCALE GENOMIC DNA]</scope>
    <source>
        <strain evidence="8">cv. Huhao1</strain>
        <tissue evidence="7">Leaf</tissue>
    </source>
</reference>
<feature type="compositionally biased region" description="Basic and acidic residues" evidence="4">
    <location>
        <begin position="933"/>
        <end position="942"/>
    </location>
</feature>
<feature type="compositionally biased region" description="Basic and acidic residues" evidence="4">
    <location>
        <begin position="1047"/>
        <end position="1061"/>
    </location>
</feature>
<feature type="region of interest" description="Disordered" evidence="4">
    <location>
        <begin position="715"/>
        <end position="745"/>
    </location>
</feature>
<gene>
    <name evidence="7" type="ORF">CTI12_AA148990</name>
</gene>
<keyword evidence="3" id="KW-0648">Protein biosynthesis</keyword>
<feature type="compositionally biased region" description="Basic and acidic residues" evidence="4">
    <location>
        <begin position="342"/>
        <end position="355"/>
    </location>
</feature>
<evidence type="ECO:0000259" key="6">
    <source>
        <dbReference type="SMART" id="SM00543"/>
    </source>
</evidence>
<feature type="compositionally biased region" description="Polar residues" evidence="4">
    <location>
        <begin position="735"/>
        <end position="745"/>
    </location>
</feature>
<feature type="compositionally biased region" description="Basic and acidic residues" evidence="4">
    <location>
        <begin position="845"/>
        <end position="855"/>
    </location>
</feature>
<feature type="compositionally biased region" description="Polar residues" evidence="4">
    <location>
        <begin position="27"/>
        <end position="46"/>
    </location>
</feature>
<accession>A0A2U1PHK6</accession>
<feature type="compositionally biased region" description="Basic and acidic residues" evidence="4">
    <location>
        <begin position="786"/>
        <end position="796"/>
    </location>
</feature>
<dbReference type="STRING" id="35608.A0A2U1PHK6"/>
<feature type="compositionally biased region" description="Low complexity" evidence="4">
    <location>
        <begin position="827"/>
        <end position="844"/>
    </location>
</feature>
<organism evidence="7 8">
    <name type="scientific">Artemisia annua</name>
    <name type="common">Sweet wormwood</name>
    <dbReference type="NCBI Taxonomy" id="35608"/>
    <lineage>
        <taxon>Eukaryota</taxon>
        <taxon>Viridiplantae</taxon>
        <taxon>Streptophyta</taxon>
        <taxon>Embryophyta</taxon>
        <taxon>Tracheophyta</taxon>
        <taxon>Spermatophyta</taxon>
        <taxon>Magnoliopsida</taxon>
        <taxon>eudicotyledons</taxon>
        <taxon>Gunneridae</taxon>
        <taxon>Pentapetalae</taxon>
        <taxon>asterids</taxon>
        <taxon>campanulids</taxon>
        <taxon>Asterales</taxon>
        <taxon>Asteraceae</taxon>
        <taxon>Asteroideae</taxon>
        <taxon>Anthemideae</taxon>
        <taxon>Artemisiinae</taxon>
        <taxon>Artemisia</taxon>
    </lineage>
</organism>
<feature type="region of interest" description="Disordered" evidence="4">
    <location>
        <begin position="1405"/>
        <end position="1463"/>
    </location>
</feature>
<feature type="region of interest" description="Disordered" evidence="4">
    <location>
        <begin position="1036"/>
        <end position="1061"/>
    </location>
</feature>
<proteinExistence type="inferred from homology"/>
<feature type="compositionally biased region" description="Basic and acidic residues" evidence="4">
    <location>
        <begin position="1406"/>
        <end position="1422"/>
    </location>
</feature>
<keyword evidence="5" id="KW-0732">Signal</keyword>
<dbReference type="GO" id="GO:0003729">
    <property type="term" value="F:mRNA binding"/>
    <property type="evidence" value="ECO:0007669"/>
    <property type="project" value="TreeGrafter"/>
</dbReference>
<protein>
    <submittedName>
        <fullName evidence="7">Eukaryotic translation initiation factor 4G</fullName>
    </submittedName>
</protein>
<feature type="region of interest" description="Disordered" evidence="4">
    <location>
        <begin position="27"/>
        <end position="121"/>
    </location>
</feature>
<feature type="compositionally biased region" description="Basic and acidic residues" evidence="4">
    <location>
        <begin position="956"/>
        <end position="973"/>
    </location>
</feature>
<evidence type="ECO:0000256" key="3">
    <source>
        <dbReference type="ARBA" id="ARBA00022917"/>
    </source>
</evidence>
<dbReference type="PANTHER" id="PTHR23253">
    <property type="entry name" value="EUKARYOTIC TRANSLATION INITIATION FACTOR 4 GAMMA"/>
    <property type="match status" value="1"/>
</dbReference>
<dbReference type="SUPFAM" id="SSF48371">
    <property type="entry name" value="ARM repeat"/>
    <property type="match status" value="1"/>
</dbReference>
<dbReference type="Gene3D" id="1.25.40.180">
    <property type="match status" value="1"/>
</dbReference>
<evidence type="ECO:0000313" key="8">
    <source>
        <dbReference type="Proteomes" id="UP000245207"/>
    </source>
</evidence>
<evidence type="ECO:0000313" key="7">
    <source>
        <dbReference type="EMBL" id="PWA85202.1"/>
    </source>
</evidence>
<feature type="compositionally biased region" description="Polar residues" evidence="4">
    <location>
        <begin position="385"/>
        <end position="418"/>
    </location>
</feature>
<dbReference type="SMART" id="SM00543">
    <property type="entry name" value="MIF4G"/>
    <property type="match status" value="1"/>
</dbReference>
<dbReference type="OrthoDB" id="514777at2759"/>
<dbReference type="GO" id="GO:0016281">
    <property type="term" value="C:eukaryotic translation initiation factor 4F complex"/>
    <property type="evidence" value="ECO:0007669"/>
    <property type="project" value="TreeGrafter"/>
</dbReference>
<feature type="region of interest" description="Disordered" evidence="4">
    <location>
        <begin position="342"/>
        <end position="423"/>
    </location>
</feature>
<feature type="compositionally biased region" description="Low complexity" evidence="4">
    <location>
        <begin position="488"/>
        <end position="498"/>
    </location>
</feature>
<feature type="region of interest" description="Disordered" evidence="4">
    <location>
        <begin position="1268"/>
        <end position="1294"/>
    </location>
</feature>
<keyword evidence="2 7" id="KW-0396">Initiation factor</keyword>
<evidence type="ECO:0000256" key="2">
    <source>
        <dbReference type="ARBA" id="ARBA00022540"/>
    </source>
</evidence>
<dbReference type="FunFam" id="1.25.40.180:FF:000024">
    <property type="entry name" value="Eukaryotic translation initiation factor 4G"/>
    <property type="match status" value="1"/>
</dbReference>
<keyword evidence="8" id="KW-1185">Reference proteome</keyword>
<feature type="signal peptide" evidence="5">
    <location>
        <begin position="1"/>
        <end position="21"/>
    </location>
</feature>
<sequence length="1635" mass="177862">MGLCWNLIKFVFLCSYKKVVSNNAASQGVQTSRVAGSGVNPNANVNTGGGRGAPAPNGAHAQTPLRGTPDTPITGATVKSTDAPVQKSTPGLPKAPQSKAVPPTSGSSGTTGPATPVKGSADASKAFPLQFGSISPGVVNGMQVPARTSSAPPNMDEQKRAQALFGSIKATSSQNPPVPKQHIPRKDIGSVDQHNAGEARPTPKEKKDLPTPPPVAAHTQKATGPPMPSISMQIPYHQSQLHIPFGSPNQQLQSQGMSNTTLPVPFQMHMPVGNPPQVPPQVFVSGIQHHQGIIHQSQGLPFSSPMGPQLGNMGTGMGIGPQYQQPMANFGGARRTVKITHPDTHEELRLDKRADGFVNGGQSGSRPRPQGPSQSQVVSPFPQPHQMNYYPNSYNANSHYFQQPGSNPLTSTQTTPGSQGPRFYNQASKQVTVKPMVRSQGEKVGESSPAVVKSEIPKSQKTGEDTSTLPQKDLETVAGISTPAVAKESTSLASNSEAEAAKKAILRSGSFKEEQKQPDEMVKSEIPKSQKTGEDTSTFPQKDLETVAGISTPAVVKESPSLANNSEAEAAKKATLMSFKEEQKQPAEMVPPISVDKIDGQASAVSNPSVEPHGSMGFPQKDLETVAGISTPAVVKESPSLANNSEAEAAKKATLMSFKEEQKQPAEMAPPISVDKIIRGNMNGLRDGSNGFRLKHIIIGTGQSMPCWIDGQASAVSNPSVEPHGSIGSEPQEIPKSSTLSSGTNKDVLETSNKVVPSNAVDVSASGFDNKEVLSSTEVINSGSKEQVKEPVDQSKDSTVTDVTAVQQKDSSENIDDKLSGLTSNADLDVLSEETSSLTLGSSQSDDKIDDKDVNQDNSEEPVTSAEEPHAVSVSVPETTPLTLEMEATGPVSPSASGKIKGSIAAKPKKKIKDILKNADARGTTSDLYNAYKRPEEKKETSSAEIIESNTSVNSSEKDILSDESRGPSKVEPDDWEDAADISAPKMVTGLKQDDNDGMTKKYSRDFLLKFLDQCTDLPEGFEITPDIAEAVISSVNMSPHPSPGRGGDRSARQLDRRPSNVGIDEKWMKGQVPPMVSPGWDARFDLGHPGRPNPGVLRTPRGQPPNQYLGGILTGPIPSPGPHGHPMQRNNSNSDRWQRGTGYHQGLMPSPHTPVMHKAERKYEVGKITDEEQAKQRQLKGILNKLTPQNFEKLFEQVKQVNIDNANTLSGVIGQIFDKALMEPTFVEMYANFCSRLAVEMPDFIENDQKITFKRLLLNKCQEEFERGEREQEEANRTEEEGEVKQTAEEREEKRVKARRRMLGNIRLIGELYKKKMLTERIMHECIKKLLGQYENPDEEDIEALCKLMSTIGAMIDHQKAKEHIDAYFDMMSRLSDNMVLSSRVRFMLKDSIDLRKNNWRQRRKVEGPKKIDEVHRDAAQERQAQSSRLARGPNPNPSLRRGQPMDFGPRGSNLSPSNPQMAAYRGIPQQVRGFGYQEERHPIENRTLRPMGDGSITLGPQGGLARGMSVRGQTSMQHNGFGSIPDRAASYGPHDDLGSRYMPERSTLRPAYPSSFQEQTMNYVNRDTRHTGRGFDQVRPVSPPEQAWVSPPQSGSSDTVLSEDRLHDKSIEAIKEFYRYLLHSRTDYFIIVT</sequence>
<dbReference type="InterPro" id="IPR016024">
    <property type="entry name" value="ARM-type_fold"/>
</dbReference>
<dbReference type="GO" id="GO:0003743">
    <property type="term" value="F:translation initiation factor activity"/>
    <property type="evidence" value="ECO:0007669"/>
    <property type="project" value="UniProtKB-KW"/>
</dbReference>
<feature type="region of interest" description="Disordered" evidence="4">
    <location>
        <begin position="1119"/>
        <end position="1155"/>
    </location>
</feature>
<feature type="compositionally biased region" description="Basic and acidic residues" evidence="4">
    <location>
        <begin position="184"/>
        <end position="209"/>
    </location>
</feature>
<feature type="compositionally biased region" description="Basic and acidic residues" evidence="4">
    <location>
        <begin position="810"/>
        <end position="819"/>
    </location>
</feature>
<evidence type="ECO:0000256" key="5">
    <source>
        <dbReference type="SAM" id="SignalP"/>
    </source>
</evidence>